<reference evidence="2" key="2">
    <citation type="submission" date="2015-06" db="UniProtKB">
        <authorList>
            <consortium name="EnsemblPlants"/>
        </authorList>
    </citation>
    <scope>IDENTIFICATION</scope>
</reference>
<dbReference type="EnsemblPlants" id="Bo04933s010.1">
    <property type="protein sequence ID" value="Bo04933s010.1"/>
    <property type="gene ID" value="Bo04933s010"/>
</dbReference>
<proteinExistence type="predicted"/>
<dbReference type="Gramene" id="Bo04933s010.1">
    <property type="protein sequence ID" value="Bo04933s010.1"/>
    <property type="gene ID" value="Bo04933s010"/>
</dbReference>
<dbReference type="HOGENOM" id="CLU_2472220_0_0_1"/>
<keyword evidence="1" id="KW-0472">Membrane</keyword>
<evidence type="ECO:0000313" key="3">
    <source>
        <dbReference type="Proteomes" id="UP000032141"/>
    </source>
</evidence>
<keyword evidence="1" id="KW-1133">Transmembrane helix</keyword>
<protein>
    <submittedName>
        <fullName evidence="2">Uncharacterized protein</fullName>
    </submittedName>
</protein>
<dbReference type="AlphaFoldDB" id="A0A0D2ZXA3"/>
<keyword evidence="3" id="KW-1185">Reference proteome</keyword>
<feature type="transmembrane region" description="Helical" evidence="1">
    <location>
        <begin position="16"/>
        <end position="37"/>
    </location>
</feature>
<reference evidence="2" key="1">
    <citation type="journal article" date="2014" name="Genome Biol.">
        <title>Transcriptome and methylome profiling reveals relics of genome dominance in the mesopolyploid Brassica oleracea.</title>
        <authorList>
            <person name="Parkin I.A."/>
            <person name="Koh C."/>
            <person name="Tang H."/>
            <person name="Robinson S.J."/>
            <person name="Kagale S."/>
            <person name="Clarke W.E."/>
            <person name="Town C.D."/>
            <person name="Nixon J."/>
            <person name="Krishnakumar V."/>
            <person name="Bidwell S.L."/>
            <person name="Denoeud F."/>
            <person name="Belcram H."/>
            <person name="Links M.G."/>
            <person name="Just J."/>
            <person name="Clarke C."/>
            <person name="Bender T."/>
            <person name="Huebert T."/>
            <person name="Mason A.S."/>
            <person name="Pires J.C."/>
            <person name="Barker G."/>
            <person name="Moore J."/>
            <person name="Walley P.G."/>
            <person name="Manoli S."/>
            <person name="Batley J."/>
            <person name="Edwards D."/>
            <person name="Nelson M.N."/>
            <person name="Wang X."/>
            <person name="Paterson A.H."/>
            <person name="King G."/>
            <person name="Bancroft I."/>
            <person name="Chalhoub B."/>
            <person name="Sharpe A.G."/>
        </authorList>
    </citation>
    <scope>NUCLEOTIDE SEQUENCE [LARGE SCALE GENOMIC DNA]</scope>
    <source>
        <strain evidence="2">cv. TO1000</strain>
    </source>
</reference>
<dbReference type="Proteomes" id="UP000032141">
    <property type="component" value="Unassembled WGS sequence"/>
</dbReference>
<organism evidence="2 3">
    <name type="scientific">Brassica oleracea var. oleracea</name>
    <dbReference type="NCBI Taxonomy" id="109376"/>
    <lineage>
        <taxon>Eukaryota</taxon>
        <taxon>Viridiplantae</taxon>
        <taxon>Streptophyta</taxon>
        <taxon>Embryophyta</taxon>
        <taxon>Tracheophyta</taxon>
        <taxon>Spermatophyta</taxon>
        <taxon>Magnoliopsida</taxon>
        <taxon>eudicotyledons</taxon>
        <taxon>Gunneridae</taxon>
        <taxon>Pentapetalae</taxon>
        <taxon>rosids</taxon>
        <taxon>malvids</taxon>
        <taxon>Brassicales</taxon>
        <taxon>Brassicaceae</taxon>
        <taxon>Brassiceae</taxon>
        <taxon>Brassica</taxon>
    </lineage>
</organism>
<keyword evidence="1" id="KW-0812">Transmembrane</keyword>
<evidence type="ECO:0000313" key="2">
    <source>
        <dbReference type="EnsemblPlants" id="Bo04933s010.1"/>
    </source>
</evidence>
<evidence type="ECO:0000256" key="1">
    <source>
        <dbReference type="SAM" id="Phobius"/>
    </source>
</evidence>
<sequence length="88" mass="10432">MVKLRKSFFLSMEESIIWLTISLMVFIRNGQLLSNLFQYHKGRKRLYLLSIKKLSEKMSSVLLESYKLALPSLKIHHFFGISSKLRRL</sequence>
<name>A0A0D2ZXA3_BRAOL</name>
<accession>A0A0D2ZXA3</accession>